<evidence type="ECO:0000256" key="6">
    <source>
        <dbReference type="ARBA" id="ARBA00023139"/>
    </source>
</evidence>
<evidence type="ECO:0000256" key="1">
    <source>
        <dbReference type="ARBA" id="ARBA00004196"/>
    </source>
</evidence>
<keyword evidence="9" id="KW-1185">Reference proteome</keyword>
<proteinExistence type="inferred from homology"/>
<dbReference type="AlphaFoldDB" id="A0A117I7V0"/>
<keyword evidence="5" id="KW-0472">Membrane</keyword>
<evidence type="ECO:0000256" key="3">
    <source>
        <dbReference type="ARBA" id="ARBA00022475"/>
    </source>
</evidence>
<dbReference type="InterPro" id="IPR029046">
    <property type="entry name" value="LolA/LolB/LppX"/>
</dbReference>
<keyword evidence="7" id="KW-0449">Lipoprotein</keyword>
<dbReference type="GO" id="GO:0030313">
    <property type="term" value="C:cell envelope"/>
    <property type="evidence" value="ECO:0007669"/>
    <property type="project" value="UniProtKB-SubCell"/>
</dbReference>
<evidence type="ECO:0000256" key="4">
    <source>
        <dbReference type="ARBA" id="ARBA00022729"/>
    </source>
</evidence>
<accession>A0A117I7V0</accession>
<evidence type="ECO:0000313" key="9">
    <source>
        <dbReference type="Proteomes" id="UP000069620"/>
    </source>
</evidence>
<keyword evidence="3" id="KW-1003">Cell membrane</keyword>
<evidence type="ECO:0000256" key="2">
    <source>
        <dbReference type="ARBA" id="ARBA00009194"/>
    </source>
</evidence>
<sequence length="245" mass="25085">MSLYDAVMQTRPRFAVQSLLAILFAAVALIAGCSGKSADKSNEPLPDGATLVQQSTATTKGQQSVHLQLTTQGTVSGLPIQKLDGDLTNSPAVAAQGTADVTVAGQKISDAKFAVVDNDLWAALTPGDPLSNWGPAANIYDIAAILSPDKGLANILANFTDPKAEGRETIGGVDTVRVTGQVSADAVNAIAPSIKATAPVPAVAWIKSDGDHALMQAKLTPSEGNSVTMTLSDWGKQVTVAKPAG</sequence>
<dbReference type="STRING" id="146020.RMCB_6216"/>
<dbReference type="Pfam" id="PF07161">
    <property type="entry name" value="LppX_LprAFG"/>
    <property type="match status" value="1"/>
</dbReference>
<evidence type="ECO:0000256" key="5">
    <source>
        <dbReference type="ARBA" id="ARBA00023136"/>
    </source>
</evidence>
<dbReference type="Proteomes" id="UP000069620">
    <property type="component" value="Unassembled WGS sequence"/>
</dbReference>
<organism evidence="8 9">
    <name type="scientific">Mycolicibacterium brisbanense</name>
    <dbReference type="NCBI Taxonomy" id="146020"/>
    <lineage>
        <taxon>Bacteria</taxon>
        <taxon>Bacillati</taxon>
        <taxon>Actinomycetota</taxon>
        <taxon>Actinomycetes</taxon>
        <taxon>Mycobacteriales</taxon>
        <taxon>Mycobacteriaceae</taxon>
        <taxon>Mycolicibacterium</taxon>
    </lineage>
</organism>
<dbReference type="EMBL" id="BCSX01000053">
    <property type="protein sequence ID" value="GAS92120.1"/>
    <property type="molecule type" value="Genomic_DNA"/>
</dbReference>
<comment type="subcellular location">
    <subcellularLocation>
        <location evidence="1">Cell envelope</location>
    </subcellularLocation>
</comment>
<gene>
    <name evidence="8" type="ORF">RMCB_6216</name>
</gene>
<reference evidence="9" key="1">
    <citation type="journal article" date="2016" name="Genome Announc.">
        <title>Draft Genome Sequences of Five Rapidly Growing Mycobacterium Species, M. thermoresistibile, M. fortuitum subsp. acetamidolyticum, M. canariasense, M. brisbanense, and M. novocastrense.</title>
        <authorList>
            <person name="Katahira K."/>
            <person name="Ogura Y."/>
            <person name="Gotoh Y."/>
            <person name="Hayashi T."/>
        </authorList>
    </citation>
    <scope>NUCLEOTIDE SEQUENCE [LARGE SCALE GENOMIC DNA]</scope>
    <source>
        <strain evidence="9">JCM15654</strain>
    </source>
</reference>
<keyword evidence="4" id="KW-0732">Signal</keyword>
<dbReference type="InterPro" id="IPR009830">
    <property type="entry name" value="LppX/LprAFG"/>
</dbReference>
<dbReference type="SUPFAM" id="SSF89392">
    <property type="entry name" value="Prokaryotic lipoproteins and lipoprotein localization factors"/>
    <property type="match status" value="1"/>
</dbReference>
<evidence type="ECO:0000313" key="8">
    <source>
        <dbReference type="EMBL" id="GAS92120.1"/>
    </source>
</evidence>
<comment type="similarity">
    <text evidence="2">Belongs to the LppX/LprAFG lipoprotein family.</text>
</comment>
<evidence type="ECO:0000256" key="7">
    <source>
        <dbReference type="ARBA" id="ARBA00023288"/>
    </source>
</evidence>
<dbReference type="CDD" id="cd16334">
    <property type="entry name" value="LppX-like"/>
    <property type="match status" value="1"/>
</dbReference>
<name>A0A117I7V0_9MYCO</name>
<protein>
    <submittedName>
        <fullName evidence="8">LprG protein</fullName>
    </submittedName>
</protein>
<keyword evidence="6" id="KW-0564">Palmitate</keyword>
<comment type="caution">
    <text evidence="8">The sequence shown here is derived from an EMBL/GenBank/DDBJ whole genome shotgun (WGS) entry which is preliminary data.</text>
</comment>
<dbReference type="Gene3D" id="2.50.20.20">
    <property type="match status" value="1"/>
</dbReference>
<reference evidence="9" key="2">
    <citation type="submission" date="2016-02" db="EMBL/GenBank/DDBJ databases">
        <title>Draft genome sequence of five rapidly growing Mycobacterium species.</title>
        <authorList>
            <person name="Katahira K."/>
            <person name="Gotou Y."/>
            <person name="Iida K."/>
            <person name="Ogura Y."/>
            <person name="Hayashi T."/>
        </authorList>
    </citation>
    <scope>NUCLEOTIDE SEQUENCE [LARGE SCALE GENOMIC DNA]</scope>
    <source>
        <strain evidence="9">JCM15654</strain>
    </source>
</reference>